<accession>Q4T4C7</accession>
<sequence length="102" mass="11493">MESIFDSLTSEKLYPPGGTNLLDLEEFSDGDFLSNVPFSGDQMEDFSSELFSSFFDDHLSERPQFGDRTSILHMDIEGSPGKLLFIFPLSWMLKFSALCVGH</sequence>
<dbReference type="OrthoDB" id="674948at2759"/>
<gene>
    <name evidence="1" type="ORF">GSTENG00007387001</name>
</gene>
<dbReference type="AlphaFoldDB" id="Q4T4C7"/>
<organism evidence="1">
    <name type="scientific">Tetraodon nigroviridis</name>
    <name type="common">Spotted green pufferfish</name>
    <name type="synonym">Chelonodon nigroviridis</name>
    <dbReference type="NCBI Taxonomy" id="99883"/>
    <lineage>
        <taxon>Eukaryota</taxon>
        <taxon>Metazoa</taxon>
        <taxon>Chordata</taxon>
        <taxon>Craniata</taxon>
        <taxon>Vertebrata</taxon>
        <taxon>Euteleostomi</taxon>
        <taxon>Actinopterygii</taxon>
        <taxon>Neopterygii</taxon>
        <taxon>Teleostei</taxon>
        <taxon>Neoteleostei</taxon>
        <taxon>Acanthomorphata</taxon>
        <taxon>Eupercaria</taxon>
        <taxon>Tetraodontiformes</taxon>
        <taxon>Tetradontoidea</taxon>
        <taxon>Tetraodontidae</taxon>
        <taxon>Tetraodon</taxon>
    </lineage>
</organism>
<comment type="caution">
    <text evidence="1">The sequence shown here is derived from an EMBL/GenBank/DDBJ whole genome shotgun (WGS) entry which is preliminary data.</text>
</comment>
<reference evidence="1" key="2">
    <citation type="submission" date="2004-02" db="EMBL/GenBank/DDBJ databases">
        <authorList>
            <consortium name="Genoscope"/>
            <consortium name="Whitehead Institute Centre for Genome Research"/>
        </authorList>
    </citation>
    <scope>NUCLEOTIDE SEQUENCE</scope>
</reference>
<name>Q4T4C7_TETNG</name>
<proteinExistence type="predicted"/>
<dbReference type="EMBL" id="CAAE01009714">
    <property type="protein sequence ID" value="CAF92255.1"/>
    <property type="molecule type" value="Genomic_DNA"/>
</dbReference>
<protein>
    <submittedName>
        <fullName evidence="1">(spotted green pufferfish) hypothetical protein</fullName>
    </submittedName>
</protein>
<reference evidence="1" key="1">
    <citation type="journal article" date="2004" name="Nature">
        <title>Genome duplication in the teleost fish Tetraodon nigroviridis reveals the early vertebrate proto-karyotype.</title>
        <authorList>
            <person name="Jaillon O."/>
            <person name="Aury J.-M."/>
            <person name="Brunet F."/>
            <person name="Petit J.-L."/>
            <person name="Stange-Thomann N."/>
            <person name="Mauceli E."/>
            <person name="Bouneau L."/>
            <person name="Fischer C."/>
            <person name="Ozouf-Costaz C."/>
            <person name="Bernot A."/>
            <person name="Nicaud S."/>
            <person name="Jaffe D."/>
            <person name="Fisher S."/>
            <person name="Lutfalla G."/>
            <person name="Dossat C."/>
            <person name="Segurens B."/>
            <person name="Dasilva C."/>
            <person name="Salanoubat M."/>
            <person name="Levy M."/>
            <person name="Boudet N."/>
            <person name="Castellano S."/>
            <person name="Anthouard V."/>
            <person name="Jubin C."/>
            <person name="Castelli V."/>
            <person name="Katinka M."/>
            <person name="Vacherie B."/>
            <person name="Biemont C."/>
            <person name="Skalli Z."/>
            <person name="Cattolico L."/>
            <person name="Poulain J."/>
            <person name="De Berardinis V."/>
            <person name="Cruaud C."/>
            <person name="Duprat S."/>
            <person name="Brottier P."/>
            <person name="Coutanceau J.-P."/>
            <person name="Gouzy J."/>
            <person name="Parra G."/>
            <person name="Lardier G."/>
            <person name="Chapple C."/>
            <person name="McKernan K.J."/>
            <person name="McEwan P."/>
            <person name="Bosak S."/>
            <person name="Kellis M."/>
            <person name="Volff J.-N."/>
            <person name="Guigo R."/>
            <person name="Zody M.C."/>
            <person name="Mesirov J."/>
            <person name="Lindblad-Toh K."/>
            <person name="Birren B."/>
            <person name="Nusbaum C."/>
            <person name="Kahn D."/>
            <person name="Robinson-Rechavi M."/>
            <person name="Laudet V."/>
            <person name="Schachter V."/>
            <person name="Quetier F."/>
            <person name="Saurin W."/>
            <person name="Scarpelli C."/>
            <person name="Wincker P."/>
            <person name="Lander E.S."/>
            <person name="Weissenbach J."/>
            <person name="Roest Crollius H."/>
        </authorList>
    </citation>
    <scope>NUCLEOTIDE SEQUENCE [LARGE SCALE GENOMIC DNA]</scope>
</reference>
<evidence type="ECO:0000313" key="1">
    <source>
        <dbReference type="EMBL" id="CAF92255.1"/>
    </source>
</evidence>
<dbReference type="KEGG" id="tng:GSTEN00007387G001"/>